<protein>
    <recommendedName>
        <fullName evidence="2">Calmodulin-binding domain-containing protein</fullName>
    </recommendedName>
</protein>
<feature type="compositionally biased region" description="Low complexity" evidence="1">
    <location>
        <begin position="440"/>
        <end position="457"/>
    </location>
</feature>
<proteinExistence type="predicted"/>
<organism evidence="3 4">
    <name type="scientific">Castilleja foliolosa</name>
    <dbReference type="NCBI Taxonomy" id="1961234"/>
    <lineage>
        <taxon>Eukaryota</taxon>
        <taxon>Viridiplantae</taxon>
        <taxon>Streptophyta</taxon>
        <taxon>Embryophyta</taxon>
        <taxon>Tracheophyta</taxon>
        <taxon>Spermatophyta</taxon>
        <taxon>Magnoliopsida</taxon>
        <taxon>eudicotyledons</taxon>
        <taxon>Gunneridae</taxon>
        <taxon>Pentapetalae</taxon>
        <taxon>asterids</taxon>
        <taxon>lamiids</taxon>
        <taxon>Lamiales</taxon>
        <taxon>Orobanchaceae</taxon>
        <taxon>Pedicularideae</taxon>
        <taxon>Castillejinae</taxon>
        <taxon>Castilleja</taxon>
    </lineage>
</organism>
<evidence type="ECO:0000313" key="4">
    <source>
        <dbReference type="Proteomes" id="UP001632038"/>
    </source>
</evidence>
<dbReference type="EMBL" id="JAVIJP010000015">
    <property type="protein sequence ID" value="KAL3643885.1"/>
    <property type="molecule type" value="Genomic_DNA"/>
</dbReference>
<feature type="compositionally biased region" description="Basic and acidic residues" evidence="1">
    <location>
        <begin position="189"/>
        <end position="201"/>
    </location>
</feature>
<feature type="region of interest" description="Disordered" evidence="1">
    <location>
        <begin position="535"/>
        <end position="636"/>
    </location>
</feature>
<keyword evidence="4" id="KW-1185">Reference proteome</keyword>
<feature type="region of interest" description="Disordered" evidence="1">
    <location>
        <begin position="253"/>
        <end position="500"/>
    </location>
</feature>
<gene>
    <name evidence="3" type="ORF">CASFOL_011817</name>
</gene>
<dbReference type="Pfam" id="PF07839">
    <property type="entry name" value="CaM_binding"/>
    <property type="match status" value="1"/>
</dbReference>
<evidence type="ECO:0000256" key="1">
    <source>
        <dbReference type="SAM" id="MobiDB-lite"/>
    </source>
</evidence>
<dbReference type="SMART" id="SM01054">
    <property type="entry name" value="CaM_binding"/>
    <property type="match status" value="1"/>
</dbReference>
<sequence length="740" mass="80745">MAEEITTTSEKYEFDSTEMDSSSAENPLSPPRARRHSLSEKPDTAKRRVPIHLRASTGSCHDLCKFGKKHFSEEKAKEPFRRRISKSLPNVPISSKTFASEPLREAASRSSTNGSKHVKTMASDVQNTKKSSSLVNSPSQSALSGNKTCLPNLSCSVLEQPPEIIKREISLFPSEKVEAPVEEGSSKSNDNKMLRADKKTSDQTVNHSSSEKAKLIKANKPFIDSGQKATSSVTLADKASESLTARLSSKLYLGKTASSKAREEAGRVKLSLSSPVNHRNRTEKSNGEASERPLHVIKTETEESALSAKARKTGGVKPSSPPSRVIGIRVIKTESESKASTSASSPVSPSYVKSLSSSPHEEKDGDVGIEGAVSIETEENHARAKSPSSSSHKDDDYETIDHINNEASELIEDKTVSLEIENHDTNPTSSSSHEEEEDIYSSSSESSSHGRSSSPSSLKENDEEINGELVSDETIFMDIGKSQSPKEIRTSLRKSHSIDSIDKNNCSSMKLKFRRGKIIDLQSENNVPKKIKFRRARNSDNNNKMDDFTSEGRKSINREIGNVKPGTPPNRTLRKVDSFISDKKKSADVQPGTPSRSLRKSRSVASEDKYPSSVSLSHREKTVDPQMGNTSPTRLKFTRGRVPSVEDAKSDSRRMSIKKVGGNNEAVGFGASSKNVVLKHPEVQSKNSGQVLLNNVIEETASKLVGSRKNKVMALVGAFETVISLHDTKPAASSRRLSGE</sequence>
<feature type="compositionally biased region" description="Basic and acidic residues" evidence="1">
    <location>
        <begin position="391"/>
        <end position="404"/>
    </location>
</feature>
<feature type="region of interest" description="Disordered" evidence="1">
    <location>
        <begin position="176"/>
        <end position="213"/>
    </location>
</feature>
<evidence type="ECO:0000259" key="2">
    <source>
        <dbReference type="SMART" id="SM01054"/>
    </source>
</evidence>
<feature type="compositionally biased region" description="Basic and acidic residues" evidence="1">
    <location>
        <begin position="543"/>
        <end position="557"/>
    </location>
</feature>
<feature type="compositionally biased region" description="Low complexity" evidence="1">
    <location>
        <begin position="338"/>
        <end position="358"/>
    </location>
</feature>
<accession>A0ABD3DSR9</accession>
<dbReference type="Proteomes" id="UP001632038">
    <property type="component" value="Unassembled WGS sequence"/>
</dbReference>
<dbReference type="AlphaFoldDB" id="A0ABD3DSR9"/>
<feature type="domain" description="Calmodulin-binding" evidence="2">
    <location>
        <begin position="611"/>
        <end position="724"/>
    </location>
</feature>
<feature type="compositionally biased region" description="Basic and acidic residues" evidence="1">
    <location>
        <begin position="484"/>
        <end position="500"/>
    </location>
</feature>
<reference evidence="4" key="1">
    <citation type="journal article" date="2024" name="IScience">
        <title>Strigolactones Initiate the Formation of Haustorium-like Structures in Castilleja.</title>
        <authorList>
            <person name="Buerger M."/>
            <person name="Peterson D."/>
            <person name="Chory J."/>
        </authorList>
    </citation>
    <scope>NUCLEOTIDE SEQUENCE [LARGE SCALE GENOMIC DNA]</scope>
</reference>
<comment type="caution">
    <text evidence="3">The sequence shown here is derived from an EMBL/GenBank/DDBJ whole genome shotgun (WGS) entry which is preliminary data.</text>
</comment>
<feature type="compositionally biased region" description="Polar residues" evidence="1">
    <location>
        <begin position="123"/>
        <end position="145"/>
    </location>
</feature>
<feature type="region of interest" description="Disordered" evidence="1">
    <location>
        <begin position="1"/>
        <end position="53"/>
    </location>
</feature>
<feature type="compositionally biased region" description="Basic and acidic residues" evidence="1">
    <location>
        <begin position="411"/>
        <end position="424"/>
    </location>
</feature>
<feature type="compositionally biased region" description="Basic and acidic residues" evidence="1">
    <location>
        <begin position="37"/>
        <end position="46"/>
    </location>
</feature>
<dbReference type="PANTHER" id="PTHR33349:SF1">
    <property type="entry name" value="EMB|CAB62594.1"/>
    <property type="match status" value="1"/>
</dbReference>
<dbReference type="InterPro" id="IPR012417">
    <property type="entry name" value="CaM-bd_dom_pln"/>
</dbReference>
<feature type="compositionally biased region" description="Basic and acidic residues" evidence="1">
    <location>
        <begin position="574"/>
        <end position="587"/>
    </location>
</feature>
<feature type="compositionally biased region" description="Basic and acidic residues" evidence="1">
    <location>
        <begin position="280"/>
        <end position="301"/>
    </location>
</feature>
<evidence type="ECO:0000313" key="3">
    <source>
        <dbReference type="EMBL" id="KAL3643885.1"/>
    </source>
</evidence>
<feature type="region of interest" description="Disordered" evidence="1">
    <location>
        <begin position="74"/>
        <end position="145"/>
    </location>
</feature>
<dbReference type="PANTHER" id="PTHR33349">
    <property type="entry name" value="EMB|CAB62594.1"/>
    <property type="match status" value="1"/>
</dbReference>
<name>A0ABD3DSR9_9LAMI</name>